<evidence type="ECO:0000313" key="6">
    <source>
        <dbReference type="Proteomes" id="UP000199152"/>
    </source>
</evidence>
<dbReference type="OrthoDB" id="5464689at2"/>
<keyword evidence="1" id="KW-0805">Transcription regulation</keyword>
<gene>
    <name evidence="5" type="ORF">SAMN04488085_106213</name>
</gene>
<dbReference type="InterPro" id="IPR009057">
    <property type="entry name" value="Homeodomain-like_sf"/>
</dbReference>
<evidence type="ECO:0000313" key="5">
    <source>
        <dbReference type="EMBL" id="SFL09760.1"/>
    </source>
</evidence>
<keyword evidence="6" id="KW-1185">Reference proteome</keyword>
<dbReference type="GO" id="GO:0043565">
    <property type="term" value="F:sequence-specific DNA binding"/>
    <property type="evidence" value="ECO:0007669"/>
    <property type="project" value="InterPro"/>
</dbReference>
<dbReference type="STRING" id="504800.SAMN04488085_106213"/>
<dbReference type="PROSITE" id="PS01124">
    <property type="entry name" value="HTH_ARAC_FAMILY_2"/>
    <property type="match status" value="1"/>
</dbReference>
<dbReference type="InterPro" id="IPR035418">
    <property type="entry name" value="AraC-bd_2"/>
</dbReference>
<evidence type="ECO:0000256" key="1">
    <source>
        <dbReference type="ARBA" id="ARBA00023015"/>
    </source>
</evidence>
<evidence type="ECO:0000256" key="2">
    <source>
        <dbReference type="ARBA" id="ARBA00023125"/>
    </source>
</evidence>
<evidence type="ECO:0000259" key="4">
    <source>
        <dbReference type="PROSITE" id="PS01124"/>
    </source>
</evidence>
<proteinExistence type="predicted"/>
<keyword evidence="2" id="KW-0238">DNA-binding</keyword>
<organism evidence="5 6">
    <name type="scientific">Geodermatophilus ruber</name>
    <dbReference type="NCBI Taxonomy" id="504800"/>
    <lineage>
        <taxon>Bacteria</taxon>
        <taxon>Bacillati</taxon>
        <taxon>Actinomycetota</taxon>
        <taxon>Actinomycetes</taxon>
        <taxon>Geodermatophilales</taxon>
        <taxon>Geodermatophilaceae</taxon>
        <taxon>Geodermatophilus</taxon>
    </lineage>
</organism>
<dbReference type="Pfam" id="PF14525">
    <property type="entry name" value="AraC_binding_2"/>
    <property type="match status" value="1"/>
</dbReference>
<dbReference type="InterPro" id="IPR018060">
    <property type="entry name" value="HTH_AraC"/>
</dbReference>
<reference evidence="5 6" key="1">
    <citation type="submission" date="2016-10" db="EMBL/GenBank/DDBJ databases">
        <authorList>
            <person name="de Groot N.N."/>
        </authorList>
    </citation>
    <scope>NUCLEOTIDE SEQUENCE [LARGE SCALE GENOMIC DNA]</scope>
    <source>
        <strain evidence="5 6">DSM 45317</strain>
    </source>
</reference>
<dbReference type="RefSeq" id="WP_143087161.1">
    <property type="nucleotide sequence ID" value="NZ_FOSW01000006.1"/>
</dbReference>
<dbReference type="PANTHER" id="PTHR46796">
    <property type="entry name" value="HTH-TYPE TRANSCRIPTIONAL ACTIVATOR RHAS-RELATED"/>
    <property type="match status" value="1"/>
</dbReference>
<keyword evidence="3" id="KW-0804">Transcription</keyword>
<dbReference type="SMART" id="SM00342">
    <property type="entry name" value="HTH_ARAC"/>
    <property type="match status" value="1"/>
</dbReference>
<dbReference type="Proteomes" id="UP000199152">
    <property type="component" value="Unassembled WGS sequence"/>
</dbReference>
<dbReference type="Pfam" id="PF12833">
    <property type="entry name" value="HTH_18"/>
    <property type="match status" value="1"/>
</dbReference>
<dbReference type="PANTHER" id="PTHR46796:SF12">
    <property type="entry name" value="HTH-TYPE DNA-BINDING TRANSCRIPTIONAL ACTIVATOR EUTR"/>
    <property type="match status" value="1"/>
</dbReference>
<evidence type="ECO:0000256" key="3">
    <source>
        <dbReference type="ARBA" id="ARBA00023163"/>
    </source>
</evidence>
<dbReference type="AlphaFoldDB" id="A0A1I4EXE8"/>
<dbReference type="InParanoid" id="A0A1I4EXE8"/>
<accession>A0A1I4EXE8</accession>
<feature type="domain" description="HTH araC/xylS-type" evidence="4">
    <location>
        <begin position="225"/>
        <end position="326"/>
    </location>
</feature>
<dbReference type="EMBL" id="FOSW01000006">
    <property type="protein sequence ID" value="SFL09760.1"/>
    <property type="molecule type" value="Genomic_DNA"/>
</dbReference>
<dbReference type="GO" id="GO:0003700">
    <property type="term" value="F:DNA-binding transcription factor activity"/>
    <property type="evidence" value="ECO:0007669"/>
    <property type="project" value="InterPro"/>
</dbReference>
<name>A0A1I4EXE8_9ACTN</name>
<protein>
    <submittedName>
        <fullName evidence="5">Transcriptional regulator, AraC family</fullName>
    </submittedName>
</protein>
<sequence length="327" mass="35565">MAAEPLDRFPAARTSDCDEAQAAMAATFLPLRLRMLEPPGPDGVDMRLNALRVADVTVAYARFGRAVEVATAEAENYHVDLPISGSARFRAGRLERVEGTPRRAAVFMPGESAGIDWSGGCGQFCLMFPRAQLQGELEAMLDRPLVEPLVFAETMDVDTDAGRSWLDTLWLVERQARHAHGLLDHPLAASHVAQALAAGLLLAQPHNYTDALAGPRRPAAPPAVREVVDLIHAHPEHPWTTASLARRVAVSARSLQEGFARSYGVPPSAYLRSVRLDRAHAGLQAADPHTTTVARVAGRWGFLYLSRFAAAYREKFGENPSATLRRA</sequence>
<dbReference type="InterPro" id="IPR050204">
    <property type="entry name" value="AraC_XylS_family_regulators"/>
</dbReference>
<dbReference type="SUPFAM" id="SSF46689">
    <property type="entry name" value="Homeodomain-like"/>
    <property type="match status" value="1"/>
</dbReference>
<dbReference type="Gene3D" id="1.10.10.60">
    <property type="entry name" value="Homeodomain-like"/>
    <property type="match status" value="1"/>
</dbReference>